<dbReference type="Proteomes" id="UP000612456">
    <property type="component" value="Unassembled WGS sequence"/>
</dbReference>
<dbReference type="InterPro" id="IPR037923">
    <property type="entry name" value="HTH-like"/>
</dbReference>
<reference evidence="5" key="1">
    <citation type="journal article" date="2014" name="Int. J. Syst. Evol. Microbiol.">
        <title>Complete genome sequence of Corynebacterium casei LMG S-19264T (=DSM 44701T), isolated from a smear-ripened cheese.</title>
        <authorList>
            <consortium name="US DOE Joint Genome Institute (JGI-PGF)"/>
            <person name="Walter F."/>
            <person name="Albersmeier A."/>
            <person name="Kalinowski J."/>
            <person name="Ruckert C."/>
        </authorList>
    </citation>
    <scope>NUCLEOTIDE SEQUENCE</scope>
    <source>
        <strain evidence="5">CGMCC 1.15178</strain>
    </source>
</reference>
<dbReference type="Gene3D" id="2.60.120.10">
    <property type="entry name" value="Jelly Rolls"/>
    <property type="match status" value="1"/>
</dbReference>
<dbReference type="PANTHER" id="PTHR43280">
    <property type="entry name" value="ARAC-FAMILY TRANSCRIPTIONAL REGULATOR"/>
    <property type="match status" value="1"/>
</dbReference>
<keyword evidence="1" id="KW-0805">Transcription regulation</keyword>
<dbReference type="InterPro" id="IPR018062">
    <property type="entry name" value="HTH_AraC-typ_CS"/>
</dbReference>
<dbReference type="Gene3D" id="1.10.10.60">
    <property type="entry name" value="Homeodomain-like"/>
    <property type="match status" value="2"/>
</dbReference>
<dbReference type="PANTHER" id="PTHR43280:SF28">
    <property type="entry name" value="HTH-TYPE TRANSCRIPTIONAL ACTIVATOR RHAS"/>
    <property type="match status" value="1"/>
</dbReference>
<sequence length="295" mass="33923">MGTLVRNSYYEPSGDWDMDYVKRKGHFSMTANHFHPHYEVYYLCEGERMYFVKDRSYRVKAGDLVFIGRQVLHKTSDTGIPDHERIVISLRHEWLERAYPGETALLTEPFTRECPVVSLPARQFPELKRIISGIMKEMREQEAGYAVRLRHAMVELLLMAARAPGRNDEGPAVTGEEDSPMHVRMIKVVQYLNDHYAEPLSLTGVAQQFDISSYYLSRIFKSATGFAFTEYMNLLRLKEAQRLLRESGLQITEIALRTGFDNFSHFGKAFKKMAGLPPRAYRSANRPLLTGGQES</sequence>
<comment type="caution">
    <text evidence="5">The sequence shown here is derived from an EMBL/GenBank/DDBJ whole genome shotgun (WGS) entry which is preliminary data.</text>
</comment>
<dbReference type="PROSITE" id="PS00041">
    <property type="entry name" value="HTH_ARAC_FAMILY_1"/>
    <property type="match status" value="1"/>
</dbReference>
<dbReference type="PROSITE" id="PS01124">
    <property type="entry name" value="HTH_ARAC_FAMILY_2"/>
    <property type="match status" value="1"/>
</dbReference>
<proteinExistence type="predicted"/>
<name>A0A917DZ99_9BACL</name>
<evidence type="ECO:0000256" key="3">
    <source>
        <dbReference type="ARBA" id="ARBA00023163"/>
    </source>
</evidence>
<dbReference type="GO" id="GO:0003700">
    <property type="term" value="F:DNA-binding transcription factor activity"/>
    <property type="evidence" value="ECO:0007669"/>
    <property type="project" value="InterPro"/>
</dbReference>
<dbReference type="SMART" id="SM00342">
    <property type="entry name" value="HTH_ARAC"/>
    <property type="match status" value="1"/>
</dbReference>
<organism evidence="5 6">
    <name type="scientific">Paenibacillus nasutitermitis</name>
    <dbReference type="NCBI Taxonomy" id="1652958"/>
    <lineage>
        <taxon>Bacteria</taxon>
        <taxon>Bacillati</taxon>
        <taxon>Bacillota</taxon>
        <taxon>Bacilli</taxon>
        <taxon>Bacillales</taxon>
        <taxon>Paenibacillaceae</taxon>
        <taxon>Paenibacillus</taxon>
    </lineage>
</organism>
<accession>A0A917DZ99</accession>
<dbReference type="AlphaFoldDB" id="A0A917DZ99"/>
<gene>
    <name evidence="5" type="ORF">GCM10010911_48240</name>
</gene>
<evidence type="ECO:0000256" key="2">
    <source>
        <dbReference type="ARBA" id="ARBA00023125"/>
    </source>
</evidence>
<keyword evidence="6" id="KW-1185">Reference proteome</keyword>
<dbReference type="GO" id="GO:0043565">
    <property type="term" value="F:sequence-specific DNA binding"/>
    <property type="evidence" value="ECO:0007669"/>
    <property type="project" value="InterPro"/>
</dbReference>
<feature type="domain" description="HTH araC/xylS-type" evidence="4">
    <location>
        <begin position="186"/>
        <end position="284"/>
    </location>
</feature>
<dbReference type="InterPro" id="IPR018060">
    <property type="entry name" value="HTH_AraC"/>
</dbReference>
<evidence type="ECO:0000256" key="1">
    <source>
        <dbReference type="ARBA" id="ARBA00023015"/>
    </source>
</evidence>
<reference evidence="5" key="2">
    <citation type="submission" date="2020-09" db="EMBL/GenBank/DDBJ databases">
        <authorList>
            <person name="Sun Q."/>
            <person name="Zhou Y."/>
        </authorList>
    </citation>
    <scope>NUCLEOTIDE SEQUENCE</scope>
    <source>
        <strain evidence="5">CGMCC 1.15178</strain>
    </source>
</reference>
<dbReference type="SUPFAM" id="SSF46689">
    <property type="entry name" value="Homeodomain-like"/>
    <property type="match status" value="2"/>
</dbReference>
<dbReference type="SUPFAM" id="SSF51215">
    <property type="entry name" value="Regulatory protein AraC"/>
    <property type="match status" value="1"/>
</dbReference>
<dbReference type="InterPro" id="IPR003313">
    <property type="entry name" value="AraC-bd"/>
</dbReference>
<dbReference type="InterPro" id="IPR020449">
    <property type="entry name" value="Tscrpt_reg_AraC-type_HTH"/>
</dbReference>
<dbReference type="InterPro" id="IPR014710">
    <property type="entry name" value="RmlC-like_jellyroll"/>
</dbReference>
<evidence type="ECO:0000313" key="5">
    <source>
        <dbReference type="EMBL" id="GGD84296.1"/>
    </source>
</evidence>
<keyword evidence="2" id="KW-0238">DNA-binding</keyword>
<dbReference type="PRINTS" id="PR00032">
    <property type="entry name" value="HTHARAC"/>
</dbReference>
<evidence type="ECO:0000259" key="4">
    <source>
        <dbReference type="PROSITE" id="PS01124"/>
    </source>
</evidence>
<dbReference type="InterPro" id="IPR009057">
    <property type="entry name" value="Homeodomain-like_sf"/>
</dbReference>
<dbReference type="Pfam" id="PF12833">
    <property type="entry name" value="HTH_18"/>
    <property type="match status" value="1"/>
</dbReference>
<dbReference type="EMBL" id="BMHP01000003">
    <property type="protein sequence ID" value="GGD84296.1"/>
    <property type="molecule type" value="Genomic_DNA"/>
</dbReference>
<keyword evidence="3" id="KW-0804">Transcription</keyword>
<evidence type="ECO:0000313" key="6">
    <source>
        <dbReference type="Proteomes" id="UP000612456"/>
    </source>
</evidence>
<protein>
    <submittedName>
        <fullName evidence="5">AraC family transcriptional regulator</fullName>
    </submittedName>
</protein>
<dbReference type="Pfam" id="PF02311">
    <property type="entry name" value="AraC_binding"/>
    <property type="match status" value="1"/>
</dbReference>